<dbReference type="Proteomes" id="UP000012960">
    <property type="component" value="Unplaced"/>
</dbReference>
<name>A0A804HT06_MUSAM</name>
<proteinExistence type="predicted"/>
<dbReference type="AlphaFoldDB" id="A0A804HT06"/>
<dbReference type="Gramene" id="Ma01_t11740.1">
    <property type="protein sequence ID" value="Ma01_p11740.1"/>
    <property type="gene ID" value="Ma01_g11740"/>
</dbReference>
<keyword evidence="2" id="KW-1185">Reference proteome</keyword>
<sequence>MLSGKQVNLLFFDKTEAQKAVDETKAQFGHIDGDHLML</sequence>
<dbReference type="InParanoid" id="A0A804HT06"/>
<dbReference type="EnsemblPlants" id="Ma01_t11740.1">
    <property type="protein sequence ID" value="Ma01_p11740.1"/>
    <property type="gene ID" value="Ma01_g11740"/>
</dbReference>
<evidence type="ECO:0000313" key="1">
    <source>
        <dbReference type="EnsemblPlants" id="Ma01_p11740.1"/>
    </source>
</evidence>
<evidence type="ECO:0000313" key="2">
    <source>
        <dbReference type="Proteomes" id="UP000012960"/>
    </source>
</evidence>
<organism evidence="1 2">
    <name type="scientific">Musa acuminata subsp. malaccensis</name>
    <name type="common">Wild banana</name>
    <name type="synonym">Musa malaccensis</name>
    <dbReference type="NCBI Taxonomy" id="214687"/>
    <lineage>
        <taxon>Eukaryota</taxon>
        <taxon>Viridiplantae</taxon>
        <taxon>Streptophyta</taxon>
        <taxon>Embryophyta</taxon>
        <taxon>Tracheophyta</taxon>
        <taxon>Spermatophyta</taxon>
        <taxon>Magnoliopsida</taxon>
        <taxon>Liliopsida</taxon>
        <taxon>Zingiberales</taxon>
        <taxon>Musaceae</taxon>
        <taxon>Musa</taxon>
    </lineage>
</organism>
<protein>
    <submittedName>
        <fullName evidence="1">Uncharacterized protein</fullName>
    </submittedName>
</protein>
<reference evidence="1" key="1">
    <citation type="submission" date="2021-05" db="UniProtKB">
        <authorList>
            <consortium name="EnsemblPlants"/>
        </authorList>
    </citation>
    <scope>IDENTIFICATION</scope>
    <source>
        <strain evidence="1">subsp. malaccensis</strain>
    </source>
</reference>
<accession>A0A804HT06</accession>